<feature type="non-terminal residue" evidence="1">
    <location>
        <position position="1"/>
    </location>
</feature>
<name>A0A0F8YZP9_9ZZZZ</name>
<evidence type="ECO:0000313" key="1">
    <source>
        <dbReference type="EMBL" id="KKK53401.1"/>
    </source>
</evidence>
<organism evidence="1">
    <name type="scientific">marine sediment metagenome</name>
    <dbReference type="NCBI Taxonomy" id="412755"/>
    <lineage>
        <taxon>unclassified sequences</taxon>
        <taxon>metagenomes</taxon>
        <taxon>ecological metagenomes</taxon>
    </lineage>
</organism>
<proteinExistence type="predicted"/>
<accession>A0A0F8YZP9</accession>
<gene>
    <name evidence="1" type="ORF">LCGC14_3095170</name>
</gene>
<comment type="caution">
    <text evidence="1">The sequence shown here is derived from an EMBL/GenBank/DDBJ whole genome shotgun (WGS) entry which is preliminary data.</text>
</comment>
<protein>
    <submittedName>
        <fullName evidence="1">Uncharacterized protein</fullName>
    </submittedName>
</protein>
<dbReference type="AlphaFoldDB" id="A0A0F8YZP9"/>
<dbReference type="EMBL" id="LAZR01066524">
    <property type="protein sequence ID" value="KKK53401.1"/>
    <property type="molecule type" value="Genomic_DNA"/>
</dbReference>
<sequence>VSTDIERNDSYLWSTANDSIAISALGVEPGSTVSYDMEVTVSIDNALTETLQPSKYYIGVQQPVYLKVNNGYTRYLGVNGWGDIEAVATSAGEFERFNFIPEAMTELGNCIADRSTVSVQLPYAGELYYWYTGEYNPVKQFYKVNALNSNKPSKRDAHFQLINLSNPGECLASGDEIYLHNSTNGFITTDQQGVVKTTGIAPEPMDFGARIIVEFR</sequence>
<reference evidence="1" key="1">
    <citation type="journal article" date="2015" name="Nature">
        <title>Complex archaea that bridge the gap between prokaryotes and eukaryotes.</title>
        <authorList>
            <person name="Spang A."/>
            <person name="Saw J.H."/>
            <person name="Jorgensen S.L."/>
            <person name="Zaremba-Niedzwiedzka K."/>
            <person name="Martijn J."/>
            <person name="Lind A.E."/>
            <person name="van Eijk R."/>
            <person name="Schleper C."/>
            <person name="Guy L."/>
            <person name="Ettema T.J."/>
        </authorList>
    </citation>
    <scope>NUCLEOTIDE SEQUENCE</scope>
</reference>